<proteinExistence type="predicted"/>
<dbReference type="RefSeq" id="WP_188453364.1">
    <property type="nucleotide sequence ID" value="NZ_BMFR01000001.1"/>
</dbReference>
<name>A0A917LVM1_9BACI</name>
<reference evidence="1" key="2">
    <citation type="submission" date="2020-09" db="EMBL/GenBank/DDBJ databases">
        <authorList>
            <person name="Sun Q."/>
            <person name="Zhou Y."/>
        </authorList>
    </citation>
    <scope>NUCLEOTIDE SEQUENCE</scope>
    <source>
        <strain evidence="1">CGMCC 1.12754</strain>
    </source>
</reference>
<accession>A0A917LVM1</accession>
<reference evidence="1" key="1">
    <citation type="journal article" date="2014" name="Int. J. Syst. Evol. Microbiol.">
        <title>Complete genome sequence of Corynebacterium casei LMG S-19264T (=DSM 44701T), isolated from a smear-ripened cheese.</title>
        <authorList>
            <consortium name="US DOE Joint Genome Institute (JGI-PGF)"/>
            <person name="Walter F."/>
            <person name="Albersmeier A."/>
            <person name="Kalinowski J."/>
            <person name="Ruckert C."/>
        </authorList>
    </citation>
    <scope>NUCLEOTIDE SEQUENCE</scope>
    <source>
        <strain evidence="1">CGMCC 1.12754</strain>
    </source>
</reference>
<protein>
    <submittedName>
        <fullName evidence="1">Uncharacterized protein</fullName>
    </submittedName>
</protein>
<keyword evidence="2" id="KW-1185">Reference proteome</keyword>
<dbReference type="Proteomes" id="UP000622860">
    <property type="component" value="Unassembled WGS sequence"/>
</dbReference>
<organism evidence="1 2">
    <name type="scientific">Virgibacillus oceani</name>
    <dbReference type="NCBI Taxonomy" id="1479511"/>
    <lineage>
        <taxon>Bacteria</taxon>
        <taxon>Bacillati</taxon>
        <taxon>Bacillota</taxon>
        <taxon>Bacilli</taxon>
        <taxon>Bacillales</taxon>
        <taxon>Bacillaceae</taxon>
        <taxon>Virgibacillus</taxon>
    </lineage>
</organism>
<dbReference type="AlphaFoldDB" id="A0A917LVM1"/>
<sequence length="79" mass="9079">MLLWFSLEEKYTVQQVTTYFGESAVPLGFTNNSFICATKNQHKEGMGRKFTAFVIPEKMPDICQKGEIERWGLFIPLVS</sequence>
<dbReference type="EMBL" id="BMFR01000001">
    <property type="protein sequence ID" value="GGG61265.1"/>
    <property type="molecule type" value="Genomic_DNA"/>
</dbReference>
<gene>
    <name evidence="1" type="ORF">GCM10011398_00680</name>
</gene>
<evidence type="ECO:0000313" key="2">
    <source>
        <dbReference type="Proteomes" id="UP000622860"/>
    </source>
</evidence>
<evidence type="ECO:0000313" key="1">
    <source>
        <dbReference type="EMBL" id="GGG61265.1"/>
    </source>
</evidence>
<comment type="caution">
    <text evidence="1">The sequence shown here is derived from an EMBL/GenBank/DDBJ whole genome shotgun (WGS) entry which is preliminary data.</text>
</comment>